<evidence type="ECO:0000313" key="2">
    <source>
        <dbReference type="Proteomes" id="UP001324384"/>
    </source>
</evidence>
<dbReference type="Proteomes" id="UP001324384">
    <property type="component" value="Chromosome"/>
</dbReference>
<dbReference type="RefSeq" id="WP_162816828.1">
    <property type="nucleotide sequence ID" value="NZ_CP139961.1"/>
</dbReference>
<protein>
    <submittedName>
        <fullName evidence="1">Uncharacterized protein</fullName>
    </submittedName>
</protein>
<gene>
    <name evidence="1" type="ORF">U0021_09050</name>
</gene>
<accession>A0ABZ0WXR4</accession>
<sequence length="63" mass="7058">MSYIYMVKYANRLVDVLEGLGAPASSIGAGYLFGDDDKEIFLLATDPANQPKINRDLFYVKIR</sequence>
<evidence type="ECO:0000313" key="1">
    <source>
        <dbReference type="EMBL" id="WQE03869.1"/>
    </source>
</evidence>
<dbReference type="EMBL" id="CP139961">
    <property type="protein sequence ID" value="WQE03869.1"/>
    <property type="molecule type" value="Genomic_DNA"/>
</dbReference>
<name>A0ABZ0WXR4_9GAMM</name>
<proteinExistence type="predicted"/>
<organism evidence="1 2">
    <name type="scientific">Moraxella canis</name>
    <dbReference type="NCBI Taxonomy" id="90239"/>
    <lineage>
        <taxon>Bacteria</taxon>
        <taxon>Pseudomonadati</taxon>
        <taxon>Pseudomonadota</taxon>
        <taxon>Gammaproteobacteria</taxon>
        <taxon>Moraxellales</taxon>
        <taxon>Moraxellaceae</taxon>
        <taxon>Moraxella</taxon>
    </lineage>
</organism>
<keyword evidence="2" id="KW-1185">Reference proteome</keyword>
<reference evidence="1 2" key="1">
    <citation type="submission" date="2023-12" db="EMBL/GenBank/DDBJ databases">
        <title>Genome sequencing and assembly of bacterial species from a model synthetic community.</title>
        <authorList>
            <person name="Hogle S.L."/>
        </authorList>
    </citation>
    <scope>NUCLEOTIDE SEQUENCE [LARGE SCALE GENOMIC DNA]</scope>
    <source>
        <strain evidence="1 2">HAMBI_2792</strain>
    </source>
</reference>